<dbReference type="AlphaFoldDB" id="A0A5B0KNF2"/>
<reference evidence="1 2" key="1">
    <citation type="submission" date="2019-07" db="EMBL/GenBank/DDBJ databases">
        <title>Genome sequencing of the stress-tolerant strain Azospirillum brasilense Az19.</title>
        <authorList>
            <person name="Maroniche G.A."/>
            <person name="Garcia J.E."/>
            <person name="Pagnussat L."/>
            <person name="Amenta M."/>
            <person name="Creus C.M."/>
        </authorList>
    </citation>
    <scope>NUCLEOTIDE SEQUENCE [LARGE SCALE GENOMIC DNA]</scope>
    <source>
        <strain evidence="1 2">Az19</strain>
    </source>
</reference>
<sequence length="371" mass="41481">MDKEAASIEIVGKEDAMAGPNGREIVEGAMDSVRLSAVATDQDIFNCLIDEMRPSNIYRTTIIKEWWNRDKIVGVLFAHEQVVELIKTGTIAHPTDRLEDIPRSTLILTENKLKRIVGANGAPAFPALEANEYPLHQAEEKLGITLPMIKREDRSRYAQLYRESARHLLTHDARAVLLWRMFARNLKCCPHHRLDSIPPEINSNNGQDGGVDDMLKSPAGYLAIQVKGGTTYDSYAKSPKIEAAKFFIVDGSSQMKEAAPRQRANLWPFLLEPCQFGRPGMTWDDALILHYLAVGKRVNGSGVVRGKTKISSTGEEIPRAMFVTGLDVIVLKPSVCHWNRMRIDVSESSDDTQRRLESLAILDPKLLDLLV</sequence>
<comment type="caution">
    <text evidence="1">The sequence shown here is derived from an EMBL/GenBank/DDBJ whole genome shotgun (WGS) entry which is preliminary data.</text>
</comment>
<dbReference type="EMBL" id="VEWN01000013">
    <property type="protein sequence ID" value="KAA1053799.1"/>
    <property type="molecule type" value="Genomic_DNA"/>
</dbReference>
<evidence type="ECO:0000313" key="2">
    <source>
        <dbReference type="Proteomes" id="UP000325333"/>
    </source>
</evidence>
<dbReference type="RefSeq" id="WP_149650918.1">
    <property type="nucleotide sequence ID" value="NZ_VEWN01000013.1"/>
</dbReference>
<dbReference type="Proteomes" id="UP000325333">
    <property type="component" value="Unassembled WGS sequence"/>
</dbReference>
<proteinExistence type="predicted"/>
<organism evidence="1 2">
    <name type="scientific">Azospirillum argentinense</name>
    <dbReference type="NCBI Taxonomy" id="2970906"/>
    <lineage>
        <taxon>Bacteria</taxon>
        <taxon>Pseudomonadati</taxon>
        <taxon>Pseudomonadota</taxon>
        <taxon>Alphaproteobacteria</taxon>
        <taxon>Rhodospirillales</taxon>
        <taxon>Azospirillaceae</taxon>
        <taxon>Azospirillum</taxon>
    </lineage>
</organism>
<evidence type="ECO:0000313" key="1">
    <source>
        <dbReference type="EMBL" id="KAA1053799.1"/>
    </source>
</evidence>
<name>A0A5B0KNF2_9PROT</name>
<gene>
    <name evidence="1" type="ORF">FH063_002381</name>
</gene>
<accession>A0A5B0KNF2</accession>
<protein>
    <submittedName>
        <fullName evidence="1">Uncharacterized protein</fullName>
    </submittedName>
</protein>